<dbReference type="Gene3D" id="3.40.50.1820">
    <property type="entry name" value="alpha/beta hydrolase"/>
    <property type="match status" value="1"/>
</dbReference>
<keyword evidence="4" id="KW-0378">Hydrolase</keyword>
<dbReference type="InterPro" id="IPR029058">
    <property type="entry name" value="AB_hydrolase_fold"/>
</dbReference>
<dbReference type="InterPro" id="IPR033124">
    <property type="entry name" value="Ser_caboxypep_his_AS"/>
</dbReference>
<dbReference type="PROSITE" id="PS00560">
    <property type="entry name" value="CARBOXYPEPT_SER_HIS"/>
    <property type="match status" value="1"/>
</dbReference>
<evidence type="ECO:0000313" key="7">
    <source>
        <dbReference type="Proteomes" id="UP001642405"/>
    </source>
</evidence>
<accession>A0ABP0BUG3</accession>
<keyword evidence="2" id="KW-0121">Carboxypeptidase</keyword>
<dbReference type="Pfam" id="PF00450">
    <property type="entry name" value="Peptidase_S10"/>
    <property type="match status" value="1"/>
</dbReference>
<keyword evidence="7" id="KW-1185">Reference proteome</keyword>
<organism evidence="6 7">
    <name type="scientific">Sporothrix curviconia</name>
    <dbReference type="NCBI Taxonomy" id="1260050"/>
    <lineage>
        <taxon>Eukaryota</taxon>
        <taxon>Fungi</taxon>
        <taxon>Dikarya</taxon>
        <taxon>Ascomycota</taxon>
        <taxon>Pezizomycotina</taxon>
        <taxon>Sordariomycetes</taxon>
        <taxon>Sordariomycetidae</taxon>
        <taxon>Ophiostomatales</taxon>
        <taxon>Ophiostomataceae</taxon>
        <taxon>Sporothrix</taxon>
    </lineage>
</organism>
<keyword evidence="5" id="KW-0325">Glycoprotein</keyword>
<protein>
    <submittedName>
        <fullName evidence="6">Uncharacterized protein</fullName>
    </submittedName>
</protein>
<dbReference type="SUPFAM" id="SSF53474">
    <property type="entry name" value="alpha/beta-Hydrolases"/>
    <property type="match status" value="1"/>
</dbReference>
<name>A0ABP0BUG3_9PEZI</name>
<evidence type="ECO:0000256" key="1">
    <source>
        <dbReference type="ARBA" id="ARBA00009431"/>
    </source>
</evidence>
<reference evidence="6 7" key="1">
    <citation type="submission" date="2024-01" db="EMBL/GenBank/DDBJ databases">
        <authorList>
            <person name="Allen C."/>
            <person name="Tagirdzhanova G."/>
        </authorList>
    </citation>
    <scope>NUCLEOTIDE SEQUENCE [LARGE SCALE GENOMIC DNA]</scope>
</reference>
<evidence type="ECO:0000256" key="4">
    <source>
        <dbReference type="ARBA" id="ARBA00022801"/>
    </source>
</evidence>
<proteinExistence type="inferred from homology"/>
<evidence type="ECO:0000313" key="6">
    <source>
        <dbReference type="EMBL" id="CAK7223248.1"/>
    </source>
</evidence>
<keyword evidence="3" id="KW-0645">Protease</keyword>
<dbReference type="InterPro" id="IPR001563">
    <property type="entry name" value="Peptidase_S10"/>
</dbReference>
<evidence type="ECO:0000256" key="2">
    <source>
        <dbReference type="ARBA" id="ARBA00022645"/>
    </source>
</evidence>
<evidence type="ECO:0000256" key="5">
    <source>
        <dbReference type="ARBA" id="ARBA00023180"/>
    </source>
</evidence>
<dbReference type="Proteomes" id="UP001642405">
    <property type="component" value="Unassembled WGS sequence"/>
</dbReference>
<sequence>MDHIKSGSVPGISLDLGTLGIVSGIVDALAQFPKFPEFAVHNTYNITLVSGEGRDNVEGPYYYSSGRNMYDIRRSADDPIISQDFAAFLGLASTRTALGLDSIPELSTTTTTAASPLSPSVRRAVTIRYLLDHGVRVILLHGDADYIANWYGGEAVSLAVNYSQAPLFRATPYTPLVFGDAADYGKVREQSNLSFAVVKDAGHFVPFDQPALARELFRRAMAGLDLPTGRRPTNSSAAFPVVLDSPLTTATVTTTATSAATATEAADAEATETL</sequence>
<comment type="similarity">
    <text evidence="1">Belongs to the peptidase S10 family.</text>
</comment>
<dbReference type="EMBL" id="CAWUHB010000027">
    <property type="protein sequence ID" value="CAK7223248.1"/>
    <property type="molecule type" value="Genomic_DNA"/>
</dbReference>
<gene>
    <name evidence="6" type="ORF">SCUCBS95973_005113</name>
</gene>
<evidence type="ECO:0000256" key="3">
    <source>
        <dbReference type="ARBA" id="ARBA00022670"/>
    </source>
</evidence>
<comment type="caution">
    <text evidence="6">The sequence shown here is derived from an EMBL/GenBank/DDBJ whole genome shotgun (WGS) entry which is preliminary data.</text>
</comment>